<dbReference type="PANTHER" id="PTHR46093">
    <property type="entry name" value="ACYL-COA-BINDING DOMAIN-CONTAINING PROTEIN 5"/>
    <property type="match status" value="1"/>
</dbReference>
<organism evidence="4 5">
    <name type="scientific">Candidatus Fischerbacteria bacterium RBG_13_37_8</name>
    <dbReference type="NCBI Taxonomy" id="1817863"/>
    <lineage>
        <taxon>Bacteria</taxon>
        <taxon>Candidatus Fischeribacteriota</taxon>
    </lineage>
</organism>
<name>A0A1F5VXL3_9BACT</name>
<gene>
    <name evidence="4" type="ORF">A2Y62_20705</name>
</gene>
<keyword evidence="2" id="KW-0677">Repeat</keyword>
<dbReference type="InterPro" id="IPR056737">
    <property type="entry name" value="Beta-prop_ATRN-MKLN-like"/>
</dbReference>
<evidence type="ECO:0000256" key="2">
    <source>
        <dbReference type="ARBA" id="ARBA00022737"/>
    </source>
</evidence>
<feature type="domain" description="Attractin/MKLN-like beta-propeller" evidence="3">
    <location>
        <begin position="28"/>
        <end position="172"/>
    </location>
</feature>
<dbReference type="Proteomes" id="UP000178943">
    <property type="component" value="Unassembled WGS sequence"/>
</dbReference>
<reference evidence="4 5" key="1">
    <citation type="journal article" date="2016" name="Nat. Commun.">
        <title>Thousands of microbial genomes shed light on interconnected biogeochemical processes in an aquifer system.</title>
        <authorList>
            <person name="Anantharaman K."/>
            <person name="Brown C.T."/>
            <person name="Hug L.A."/>
            <person name="Sharon I."/>
            <person name="Castelle C.J."/>
            <person name="Probst A.J."/>
            <person name="Thomas B.C."/>
            <person name="Singh A."/>
            <person name="Wilkins M.J."/>
            <person name="Karaoz U."/>
            <person name="Brodie E.L."/>
            <person name="Williams K.H."/>
            <person name="Hubbard S.S."/>
            <person name="Banfield J.F."/>
        </authorList>
    </citation>
    <scope>NUCLEOTIDE SEQUENCE [LARGE SCALE GENOMIC DNA]</scope>
</reference>
<dbReference type="InterPro" id="IPR015915">
    <property type="entry name" value="Kelch-typ_b-propeller"/>
</dbReference>
<evidence type="ECO:0000313" key="4">
    <source>
        <dbReference type="EMBL" id="OGF68216.1"/>
    </source>
</evidence>
<evidence type="ECO:0000256" key="1">
    <source>
        <dbReference type="ARBA" id="ARBA00022441"/>
    </source>
</evidence>
<evidence type="ECO:0000313" key="5">
    <source>
        <dbReference type="Proteomes" id="UP000178943"/>
    </source>
</evidence>
<dbReference type="AlphaFoldDB" id="A0A1F5VXL3"/>
<protein>
    <recommendedName>
        <fullName evidence="3">Attractin/MKLN-like beta-propeller domain-containing protein</fullName>
    </recommendedName>
</protein>
<dbReference type="STRING" id="1817863.A2Y62_20705"/>
<keyword evidence="1" id="KW-0880">Kelch repeat</keyword>
<proteinExistence type="predicted"/>
<dbReference type="EMBL" id="MFGW01000009">
    <property type="protein sequence ID" value="OGF68216.1"/>
    <property type="molecule type" value="Genomic_DNA"/>
</dbReference>
<comment type="caution">
    <text evidence="4">The sequence shown here is derived from an EMBL/GenBank/DDBJ whole genome shotgun (WGS) entry which is preliminary data.</text>
</comment>
<dbReference type="Gene3D" id="2.120.10.80">
    <property type="entry name" value="Kelch-type beta propeller"/>
    <property type="match status" value="1"/>
</dbReference>
<dbReference type="PANTHER" id="PTHR46093:SF18">
    <property type="entry name" value="FIBRONECTIN TYPE-III DOMAIN-CONTAINING PROTEIN"/>
    <property type="match status" value="1"/>
</dbReference>
<dbReference type="SUPFAM" id="SSF117281">
    <property type="entry name" value="Kelch motif"/>
    <property type="match status" value="1"/>
</dbReference>
<sequence>MIDQRILHSAVWTGTEMIIWGGGTNTGAIYDPTSDSWTALPTANAPSGRYNFSAVWSGSEMIVWGGGNDPNYPSASYNDGARYNRALNTWTTLPLWPLARTFHAAVWDTVNNEMIIWGGVDGSTYFNTGARYNPGTDSWTDTTTTNAPAGRRIHTAVWTGTEMIIWGGNNGSGNLRLGISSKLLL</sequence>
<accession>A0A1F5VXL3</accession>
<evidence type="ECO:0000259" key="3">
    <source>
        <dbReference type="Pfam" id="PF24981"/>
    </source>
</evidence>
<dbReference type="Pfam" id="PF24981">
    <property type="entry name" value="Beta-prop_ATRN-LZTR1"/>
    <property type="match status" value="1"/>
</dbReference>